<evidence type="ECO:0000256" key="1">
    <source>
        <dbReference type="ARBA" id="ARBA00008361"/>
    </source>
</evidence>
<dbReference type="Gene3D" id="3.40.50.150">
    <property type="entry name" value="Vaccinia Virus protein VP39"/>
    <property type="match status" value="1"/>
</dbReference>
<comment type="similarity">
    <text evidence="1">Belongs to the methyltransferase superfamily.</text>
</comment>
<feature type="domain" description="Methyltransferase type 11" evidence="5">
    <location>
        <begin position="67"/>
        <end position="156"/>
    </location>
</feature>
<dbReference type="InterPro" id="IPR051052">
    <property type="entry name" value="Diverse_substrate_MTase"/>
</dbReference>
<dbReference type="AlphaFoldDB" id="A0A7G7CPK9"/>
<dbReference type="Proteomes" id="UP000515743">
    <property type="component" value="Chromosome"/>
</dbReference>
<sequence length="271" mass="30142">MTFPDPAHFPSYRAPSEKEAPTFSDTAHRQRSAGAFAQGAATYNEVRPDYPTEVYALLEDSYPGPVLDCGAGTGKFTAGLVTRGLSTLACDPSADMLRQFAALHDVPAWRATAEATALGADTCAAVTCAQTWHWVDVAQASAEMDRVIVPRGRLVLAWNTIDVGADPWILRLARIMHSGDIQRPGFFPEVASPWELGDVVRTTWSHRLTVEQLHLLMHTRAYWLRNGAKIRERMTGNLNWYLFEHMGFSPGQEVDIPYRTDAFSYRRGGEE</sequence>
<dbReference type="InterPro" id="IPR013216">
    <property type="entry name" value="Methyltransf_11"/>
</dbReference>
<evidence type="ECO:0000259" key="5">
    <source>
        <dbReference type="Pfam" id="PF08241"/>
    </source>
</evidence>
<dbReference type="PANTHER" id="PTHR44942:SF4">
    <property type="entry name" value="METHYLTRANSFERASE TYPE 11 DOMAIN-CONTAINING PROTEIN"/>
    <property type="match status" value="1"/>
</dbReference>
<dbReference type="SUPFAM" id="SSF53335">
    <property type="entry name" value="S-adenosyl-L-methionine-dependent methyltransferases"/>
    <property type="match status" value="1"/>
</dbReference>
<dbReference type="Pfam" id="PF08241">
    <property type="entry name" value="Methyltransf_11"/>
    <property type="match status" value="1"/>
</dbReference>
<dbReference type="PANTHER" id="PTHR44942">
    <property type="entry name" value="METHYLTRANSF_11 DOMAIN-CONTAINING PROTEIN"/>
    <property type="match status" value="1"/>
</dbReference>
<evidence type="ECO:0000313" key="6">
    <source>
        <dbReference type="EMBL" id="QNE89525.1"/>
    </source>
</evidence>
<dbReference type="GO" id="GO:0032259">
    <property type="term" value="P:methylation"/>
    <property type="evidence" value="ECO:0007669"/>
    <property type="project" value="UniProtKB-KW"/>
</dbReference>
<organism evidence="6 7">
    <name type="scientific">Corynebacterium incognita</name>
    <dbReference type="NCBI Taxonomy" id="2754725"/>
    <lineage>
        <taxon>Bacteria</taxon>
        <taxon>Bacillati</taxon>
        <taxon>Actinomycetota</taxon>
        <taxon>Actinomycetes</taxon>
        <taxon>Mycobacteriales</taxon>
        <taxon>Corynebacteriaceae</taxon>
        <taxon>Corynebacterium</taxon>
    </lineage>
</organism>
<keyword evidence="7" id="KW-1185">Reference proteome</keyword>
<protein>
    <submittedName>
        <fullName evidence="6">Class I SAM-dependent methyltransferase</fullName>
    </submittedName>
</protein>
<accession>A0A7G7CPK9</accession>
<name>A0A7G7CPK9_9CORY</name>
<keyword evidence="3 6" id="KW-0808">Transferase</keyword>
<reference evidence="6 7" key="1">
    <citation type="submission" date="2020-07" db="EMBL/GenBank/DDBJ databases">
        <title>Complete genome and description of Corynebacterium incognita strain Marseille-Q3630 sp. nov.</title>
        <authorList>
            <person name="Boxberger M."/>
        </authorList>
    </citation>
    <scope>NUCLEOTIDE SEQUENCE [LARGE SCALE GENOMIC DNA]</scope>
    <source>
        <strain evidence="6 7">Marseille-Q3630</strain>
    </source>
</reference>
<evidence type="ECO:0000256" key="4">
    <source>
        <dbReference type="SAM" id="MobiDB-lite"/>
    </source>
</evidence>
<proteinExistence type="inferred from homology"/>
<dbReference type="InterPro" id="IPR029063">
    <property type="entry name" value="SAM-dependent_MTases_sf"/>
</dbReference>
<feature type="region of interest" description="Disordered" evidence="4">
    <location>
        <begin position="1"/>
        <end position="31"/>
    </location>
</feature>
<evidence type="ECO:0000256" key="2">
    <source>
        <dbReference type="ARBA" id="ARBA00022603"/>
    </source>
</evidence>
<gene>
    <name evidence="6" type="ORF">H0194_00110</name>
</gene>
<evidence type="ECO:0000256" key="3">
    <source>
        <dbReference type="ARBA" id="ARBA00022679"/>
    </source>
</evidence>
<dbReference type="CDD" id="cd02440">
    <property type="entry name" value="AdoMet_MTases"/>
    <property type="match status" value="1"/>
</dbReference>
<dbReference type="KEGG" id="cik:H0194_00110"/>
<dbReference type="RefSeq" id="WP_185175899.1">
    <property type="nucleotide sequence ID" value="NZ_CP059404.1"/>
</dbReference>
<dbReference type="GO" id="GO:0008757">
    <property type="term" value="F:S-adenosylmethionine-dependent methyltransferase activity"/>
    <property type="evidence" value="ECO:0007669"/>
    <property type="project" value="InterPro"/>
</dbReference>
<keyword evidence="2 6" id="KW-0489">Methyltransferase</keyword>
<dbReference type="EMBL" id="CP059404">
    <property type="protein sequence ID" value="QNE89525.1"/>
    <property type="molecule type" value="Genomic_DNA"/>
</dbReference>
<evidence type="ECO:0000313" key="7">
    <source>
        <dbReference type="Proteomes" id="UP000515743"/>
    </source>
</evidence>